<evidence type="ECO:0000256" key="1">
    <source>
        <dbReference type="ARBA" id="ARBA00004651"/>
    </source>
</evidence>
<name>L0A4E1_DEIPD</name>
<gene>
    <name evidence="7" type="ordered locus">Deipe_3264</name>
</gene>
<feature type="transmembrane region" description="Helical" evidence="6">
    <location>
        <begin position="63"/>
        <end position="82"/>
    </location>
</feature>
<dbReference type="RefSeq" id="WP_015237004.1">
    <property type="nucleotide sequence ID" value="NC_019793.1"/>
</dbReference>
<dbReference type="STRING" id="937777.Deipe_3264"/>
<dbReference type="GO" id="GO:0005886">
    <property type="term" value="C:plasma membrane"/>
    <property type="evidence" value="ECO:0007669"/>
    <property type="project" value="UniProtKB-SubCell"/>
</dbReference>
<dbReference type="AlphaFoldDB" id="L0A4E1"/>
<reference evidence="8" key="1">
    <citation type="submission" date="2012-03" db="EMBL/GenBank/DDBJ databases">
        <title>Complete sequence of chromosome of Deinococcus peraridilitoris DSM 19664.</title>
        <authorList>
            <person name="Lucas S."/>
            <person name="Copeland A."/>
            <person name="Lapidus A."/>
            <person name="Glavina del Rio T."/>
            <person name="Dalin E."/>
            <person name="Tice H."/>
            <person name="Bruce D."/>
            <person name="Goodwin L."/>
            <person name="Pitluck S."/>
            <person name="Peters L."/>
            <person name="Mikhailova N."/>
            <person name="Lu M."/>
            <person name="Kyrpides N."/>
            <person name="Mavromatis K."/>
            <person name="Ivanova N."/>
            <person name="Brettin T."/>
            <person name="Detter J.C."/>
            <person name="Han C."/>
            <person name="Larimer F."/>
            <person name="Land M."/>
            <person name="Hauser L."/>
            <person name="Markowitz V."/>
            <person name="Cheng J.-F."/>
            <person name="Hugenholtz P."/>
            <person name="Woyke T."/>
            <person name="Wu D."/>
            <person name="Pukall R."/>
            <person name="Steenblock K."/>
            <person name="Brambilla E."/>
            <person name="Klenk H.-P."/>
            <person name="Eisen J.A."/>
        </authorList>
    </citation>
    <scope>NUCLEOTIDE SEQUENCE [LARGE SCALE GENOMIC DNA]</scope>
    <source>
        <strain evidence="8">DSM 19664 / LMG 22246 / CIP 109416 / KR-200</strain>
    </source>
</reference>
<protein>
    <submittedName>
        <fullName evidence="7">Putative effector of murein hydrolase LrgA</fullName>
    </submittedName>
</protein>
<dbReference type="GO" id="GO:0016787">
    <property type="term" value="F:hydrolase activity"/>
    <property type="evidence" value="ECO:0007669"/>
    <property type="project" value="UniProtKB-KW"/>
</dbReference>
<dbReference type="KEGG" id="dpd:Deipe_3264"/>
<dbReference type="Proteomes" id="UP000010467">
    <property type="component" value="Chromosome"/>
</dbReference>
<evidence type="ECO:0000313" key="7">
    <source>
        <dbReference type="EMBL" id="AFZ68706.1"/>
    </source>
</evidence>
<dbReference type="eggNOG" id="COG1380">
    <property type="taxonomic scope" value="Bacteria"/>
</dbReference>
<keyword evidence="4 6" id="KW-1133">Transmembrane helix</keyword>
<keyword evidence="5 6" id="KW-0472">Membrane</keyword>
<keyword evidence="8" id="KW-1185">Reference proteome</keyword>
<evidence type="ECO:0000256" key="2">
    <source>
        <dbReference type="ARBA" id="ARBA00022475"/>
    </source>
</evidence>
<dbReference type="PATRIC" id="fig|937777.3.peg.3280"/>
<comment type="subcellular location">
    <subcellularLocation>
        <location evidence="1">Cell membrane</location>
        <topology evidence="1">Multi-pass membrane protein</topology>
    </subcellularLocation>
</comment>
<dbReference type="EMBL" id="CP003382">
    <property type="protein sequence ID" value="AFZ68706.1"/>
    <property type="molecule type" value="Genomic_DNA"/>
</dbReference>
<evidence type="ECO:0000313" key="8">
    <source>
        <dbReference type="Proteomes" id="UP000010467"/>
    </source>
</evidence>
<organism evidence="7 8">
    <name type="scientific">Deinococcus peraridilitoris (strain DSM 19664 / LMG 22246 / CIP 109416 / KR-200)</name>
    <dbReference type="NCBI Taxonomy" id="937777"/>
    <lineage>
        <taxon>Bacteria</taxon>
        <taxon>Thermotogati</taxon>
        <taxon>Deinococcota</taxon>
        <taxon>Deinococci</taxon>
        <taxon>Deinococcales</taxon>
        <taxon>Deinococcaceae</taxon>
        <taxon>Deinococcus</taxon>
    </lineage>
</organism>
<dbReference type="PANTHER" id="PTHR33931">
    <property type="entry name" value="HOLIN-LIKE PROTEIN CIDA-RELATED"/>
    <property type="match status" value="1"/>
</dbReference>
<dbReference type="PANTHER" id="PTHR33931:SF2">
    <property type="entry name" value="HOLIN-LIKE PROTEIN CIDA"/>
    <property type="match status" value="1"/>
</dbReference>
<proteinExistence type="predicted"/>
<keyword evidence="7" id="KW-0378">Hydrolase</keyword>
<evidence type="ECO:0000256" key="6">
    <source>
        <dbReference type="SAM" id="Phobius"/>
    </source>
</evidence>
<sequence>MLPLHQGLVGLGLLFAFTALGEGMARLLHLPLPGSVIGLALLWASLSARVIKLSWIERAADALLSVLGLLFVPAGVGLMAYLDLWRAWPVWFAIVALGVLVGATLSARLASRLEHR</sequence>
<evidence type="ECO:0000256" key="3">
    <source>
        <dbReference type="ARBA" id="ARBA00022692"/>
    </source>
</evidence>
<feature type="transmembrane region" description="Helical" evidence="6">
    <location>
        <begin position="88"/>
        <end position="110"/>
    </location>
</feature>
<accession>L0A4E1</accession>
<dbReference type="HOGENOM" id="CLU_113736_2_2_0"/>
<keyword evidence="2" id="KW-1003">Cell membrane</keyword>
<dbReference type="OrthoDB" id="73102at2"/>
<evidence type="ECO:0000256" key="5">
    <source>
        <dbReference type="ARBA" id="ARBA00023136"/>
    </source>
</evidence>
<feature type="transmembrane region" description="Helical" evidence="6">
    <location>
        <begin position="31"/>
        <end position="51"/>
    </location>
</feature>
<evidence type="ECO:0000256" key="4">
    <source>
        <dbReference type="ARBA" id="ARBA00022989"/>
    </source>
</evidence>
<dbReference type="InterPro" id="IPR005538">
    <property type="entry name" value="LrgA/CidA"/>
</dbReference>
<keyword evidence="3 6" id="KW-0812">Transmembrane</keyword>
<dbReference type="Pfam" id="PF03788">
    <property type="entry name" value="LrgA"/>
    <property type="match status" value="1"/>
</dbReference>